<proteinExistence type="predicted"/>
<feature type="non-terminal residue" evidence="1">
    <location>
        <position position="83"/>
    </location>
</feature>
<name>A0A392QI51_9FABA</name>
<sequence>MESEQWLFRWMGFGGRKGHRMENEDETWKMKHLDFEKIIPVVVVKKWVVDIYGRLGIGQAMPSFGRPAPGLQFFFKLKPDLRP</sequence>
<dbReference type="AlphaFoldDB" id="A0A392QI51"/>
<reference evidence="1 2" key="1">
    <citation type="journal article" date="2018" name="Front. Plant Sci.">
        <title>Red Clover (Trifolium pratense) and Zigzag Clover (T. medium) - A Picture of Genomic Similarities and Differences.</title>
        <authorList>
            <person name="Dluhosova J."/>
            <person name="Istvanek J."/>
            <person name="Nedelnik J."/>
            <person name="Repkova J."/>
        </authorList>
    </citation>
    <scope>NUCLEOTIDE SEQUENCE [LARGE SCALE GENOMIC DNA]</scope>
    <source>
        <strain evidence="2">cv. 10/8</strain>
        <tissue evidence="1">Leaf</tissue>
    </source>
</reference>
<keyword evidence="2" id="KW-1185">Reference proteome</keyword>
<evidence type="ECO:0000313" key="1">
    <source>
        <dbReference type="EMBL" id="MCI23567.1"/>
    </source>
</evidence>
<organism evidence="1 2">
    <name type="scientific">Trifolium medium</name>
    <dbReference type="NCBI Taxonomy" id="97028"/>
    <lineage>
        <taxon>Eukaryota</taxon>
        <taxon>Viridiplantae</taxon>
        <taxon>Streptophyta</taxon>
        <taxon>Embryophyta</taxon>
        <taxon>Tracheophyta</taxon>
        <taxon>Spermatophyta</taxon>
        <taxon>Magnoliopsida</taxon>
        <taxon>eudicotyledons</taxon>
        <taxon>Gunneridae</taxon>
        <taxon>Pentapetalae</taxon>
        <taxon>rosids</taxon>
        <taxon>fabids</taxon>
        <taxon>Fabales</taxon>
        <taxon>Fabaceae</taxon>
        <taxon>Papilionoideae</taxon>
        <taxon>50 kb inversion clade</taxon>
        <taxon>NPAAA clade</taxon>
        <taxon>Hologalegina</taxon>
        <taxon>IRL clade</taxon>
        <taxon>Trifolieae</taxon>
        <taxon>Trifolium</taxon>
    </lineage>
</organism>
<evidence type="ECO:0000313" key="2">
    <source>
        <dbReference type="Proteomes" id="UP000265520"/>
    </source>
</evidence>
<dbReference type="Proteomes" id="UP000265520">
    <property type="component" value="Unassembled WGS sequence"/>
</dbReference>
<comment type="caution">
    <text evidence="1">The sequence shown here is derived from an EMBL/GenBank/DDBJ whole genome shotgun (WGS) entry which is preliminary data.</text>
</comment>
<accession>A0A392QI51</accession>
<protein>
    <submittedName>
        <fullName evidence="1">Uncharacterized protein</fullName>
    </submittedName>
</protein>
<dbReference type="EMBL" id="LXQA010136747">
    <property type="protein sequence ID" value="MCI23567.1"/>
    <property type="molecule type" value="Genomic_DNA"/>
</dbReference>